<sequence>MDPQSSVLKSKLLNIIPAGRQLQRTPPSTPRREPTPGGDTHTVIKEETHTPAERQAEDSAPSRLELVLSPAVKNGEKSIRRASTTPASANTGDADPDTFIQGMQGYQWTDADLEFIHQVKQQKQAQQLQLSDNPLLTCSPPSPVMDPQSSVLKSKLLNIIPAGRQLQRTPPSTQRREQTPGGDTHTVIKEETHTPAESRVEESVLSPAVRKEVKCIRRSSITSASANTGDADPDTFIQGMQGYQWTDADLEFIHQVKQQKQVQQLQLELSDLQSSLKSETQRMEMAVAARDELQYKFSKVREGPKTSTHFLRYM</sequence>
<dbReference type="AlphaFoldDB" id="A0A8B9JFZ1"/>
<organism evidence="3 4">
    <name type="scientific">Astyanax mexicanus</name>
    <name type="common">Blind cave fish</name>
    <name type="synonym">Astyanax fasciatus mexicanus</name>
    <dbReference type="NCBI Taxonomy" id="7994"/>
    <lineage>
        <taxon>Eukaryota</taxon>
        <taxon>Metazoa</taxon>
        <taxon>Chordata</taxon>
        <taxon>Craniata</taxon>
        <taxon>Vertebrata</taxon>
        <taxon>Euteleostomi</taxon>
        <taxon>Actinopterygii</taxon>
        <taxon>Neopterygii</taxon>
        <taxon>Teleostei</taxon>
        <taxon>Ostariophysi</taxon>
        <taxon>Characiformes</taxon>
        <taxon>Characoidei</taxon>
        <taxon>Acestrorhamphidae</taxon>
        <taxon>Acestrorhamphinae</taxon>
        <taxon>Astyanax</taxon>
    </lineage>
</organism>
<dbReference type="Proteomes" id="UP000694621">
    <property type="component" value="Unplaced"/>
</dbReference>
<evidence type="ECO:0000313" key="4">
    <source>
        <dbReference type="Proteomes" id="UP000694621"/>
    </source>
</evidence>
<name>A0A8B9JFZ1_ASTMX</name>
<dbReference type="Ensembl" id="ENSAMXT00005023153.1">
    <property type="protein sequence ID" value="ENSAMXP00005020952.1"/>
    <property type="gene ID" value="ENSAMXG00005010871.1"/>
</dbReference>
<evidence type="ECO:0000256" key="1">
    <source>
        <dbReference type="SAM" id="Coils"/>
    </source>
</evidence>
<accession>A0A8B9JFZ1</accession>
<proteinExistence type="predicted"/>
<evidence type="ECO:0000256" key="2">
    <source>
        <dbReference type="SAM" id="MobiDB-lite"/>
    </source>
</evidence>
<feature type="region of interest" description="Disordered" evidence="2">
    <location>
        <begin position="1"/>
        <end position="96"/>
    </location>
</feature>
<evidence type="ECO:0000313" key="3">
    <source>
        <dbReference type="Ensembl" id="ENSAMXP00005020952.1"/>
    </source>
</evidence>
<feature type="coiled-coil region" evidence="1">
    <location>
        <begin position="255"/>
        <end position="282"/>
    </location>
</feature>
<reference evidence="3" key="1">
    <citation type="submission" date="2025-08" db="UniProtKB">
        <authorList>
            <consortium name="Ensembl"/>
        </authorList>
    </citation>
    <scope>IDENTIFICATION</scope>
</reference>
<feature type="compositionally biased region" description="Polar residues" evidence="2">
    <location>
        <begin position="81"/>
        <end position="91"/>
    </location>
</feature>
<feature type="region of interest" description="Disordered" evidence="2">
    <location>
        <begin position="163"/>
        <end position="186"/>
    </location>
</feature>
<keyword evidence="1" id="KW-0175">Coiled coil</keyword>
<feature type="compositionally biased region" description="Basic and acidic residues" evidence="2">
    <location>
        <begin position="42"/>
        <end position="57"/>
    </location>
</feature>
<protein>
    <submittedName>
        <fullName evidence="3">Uncharacterized protein</fullName>
    </submittedName>
</protein>